<dbReference type="PANTHER" id="PTHR42756">
    <property type="entry name" value="TRANSCRIPTIONAL REGULATOR, MARR"/>
    <property type="match status" value="1"/>
</dbReference>
<reference evidence="6" key="1">
    <citation type="submission" date="2018-05" db="EMBL/GenBank/DDBJ databases">
        <title>Zavarzinia sp. HR-AS.</title>
        <authorList>
            <person name="Lee Y."/>
            <person name="Jeon C.O."/>
        </authorList>
    </citation>
    <scope>NUCLEOTIDE SEQUENCE [LARGE SCALE GENOMIC DNA]</scope>
    <source>
        <strain evidence="6">DSM 1231</strain>
    </source>
</reference>
<name>A0A317E2Y6_9PROT</name>
<dbReference type="InterPro" id="IPR023187">
    <property type="entry name" value="Tscrpt_reg_MarR-type_CS"/>
</dbReference>
<keyword evidence="1" id="KW-0805">Transcription regulation</keyword>
<dbReference type="GO" id="GO:0003677">
    <property type="term" value="F:DNA binding"/>
    <property type="evidence" value="ECO:0007669"/>
    <property type="project" value="UniProtKB-KW"/>
</dbReference>
<evidence type="ECO:0000313" key="6">
    <source>
        <dbReference type="Proteomes" id="UP000246077"/>
    </source>
</evidence>
<dbReference type="OrthoDB" id="7349109at2"/>
<dbReference type="InterPro" id="IPR000835">
    <property type="entry name" value="HTH_MarR-typ"/>
</dbReference>
<dbReference type="Proteomes" id="UP000246077">
    <property type="component" value="Unassembled WGS sequence"/>
</dbReference>
<dbReference type="PROSITE" id="PS50995">
    <property type="entry name" value="HTH_MARR_2"/>
    <property type="match status" value="1"/>
</dbReference>
<dbReference type="AlphaFoldDB" id="A0A317E2Y6"/>
<dbReference type="PANTHER" id="PTHR42756:SF1">
    <property type="entry name" value="TRANSCRIPTIONAL REPRESSOR OF EMRAB OPERON"/>
    <property type="match status" value="1"/>
</dbReference>
<evidence type="ECO:0000256" key="2">
    <source>
        <dbReference type="ARBA" id="ARBA00023125"/>
    </source>
</evidence>
<evidence type="ECO:0000256" key="3">
    <source>
        <dbReference type="ARBA" id="ARBA00023163"/>
    </source>
</evidence>
<gene>
    <name evidence="5" type="ORF">DKG75_13470</name>
</gene>
<dbReference type="EMBL" id="QGLF01000003">
    <property type="protein sequence ID" value="PWR20991.1"/>
    <property type="molecule type" value="Genomic_DNA"/>
</dbReference>
<accession>A0A317E2Y6</accession>
<dbReference type="PRINTS" id="PR00598">
    <property type="entry name" value="HTHMARR"/>
</dbReference>
<evidence type="ECO:0000256" key="1">
    <source>
        <dbReference type="ARBA" id="ARBA00023015"/>
    </source>
</evidence>
<protein>
    <submittedName>
        <fullName evidence="5">MarR family transcriptional regulator</fullName>
    </submittedName>
</protein>
<dbReference type="RefSeq" id="WP_109921635.1">
    <property type="nucleotide sequence ID" value="NZ_QGLF01000003.1"/>
</dbReference>
<proteinExistence type="predicted"/>
<dbReference type="PROSITE" id="PS01117">
    <property type="entry name" value="HTH_MARR_1"/>
    <property type="match status" value="1"/>
</dbReference>
<comment type="caution">
    <text evidence="5">The sequence shown here is derived from an EMBL/GenBank/DDBJ whole genome shotgun (WGS) entry which is preliminary data.</text>
</comment>
<evidence type="ECO:0000313" key="5">
    <source>
        <dbReference type="EMBL" id="PWR20991.1"/>
    </source>
</evidence>
<feature type="domain" description="HTH marR-type" evidence="4">
    <location>
        <begin position="1"/>
        <end position="139"/>
    </location>
</feature>
<dbReference type="InterPro" id="IPR036390">
    <property type="entry name" value="WH_DNA-bd_sf"/>
</dbReference>
<sequence length="155" mass="17254">MSLADLYARPGHLIRRAHQISWALFLDECAAFGITPVQYSALVAIGERPGVDATRLSAMIAFDRSTIGNVIERLETRGLVARRPSAEDKRQKLLYLTATGEQLVGDVEDPVTRVQDRLLAPLSEKERKTFVALLQKLTTENNEVTSAPLRIDDRP</sequence>
<dbReference type="GO" id="GO:0003700">
    <property type="term" value="F:DNA-binding transcription factor activity"/>
    <property type="evidence" value="ECO:0007669"/>
    <property type="project" value="InterPro"/>
</dbReference>
<dbReference type="Pfam" id="PF12802">
    <property type="entry name" value="MarR_2"/>
    <property type="match status" value="1"/>
</dbReference>
<organism evidence="5 6">
    <name type="scientific">Zavarzinia compransoris</name>
    <dbReference type="NCBI Taxonomy" id="1264899"/>
    <lineage>
        <taxon>Bacteria</taxon>
        <taxon>Pseudomonadati</taxon>
        <taxon>Pseudomonadota</taxon>
        <taxon>Alphaproteobacteria</taxon>
        <taxon>Rhodospirillales</taxon>
        <taxon>Zavarziniaceae</taxon>
        <taxon>Zavarzinia</taxon>
    </lineage>
</organism>
<keyword evidence="2" id="KW-0238">DNA-binding</keyword>
<dbReference type="Gene3D" id="1.10.10.10">
    <property type="entry name" value="Winged helix-like DNA-binding domain superfamily/Winged helix DNA-binding domain"/>
    <property type="match status" value="1"/>
</dbReference>
<evidence type="ECO:0000259" key="4">
    <source>
        <dbReference type="PROSITE" id="PS50995"/>
    </source>
</evidence>
<keyword evidence="6" id="KW-1185">Reference proteome</keyword>
<dbReference type="InterPro" id="IPR036388">
    <property type="entry name" value="WH-like_DNA-bd_sf"/>
</dbReference>
<keyword evidence="3" id="KW-0804">Transcription</keyword>
<dbReference type="SMART" id="SM00347">
    <property type="entry name" value="HTH_MARR"/>
    <property type="match status" value="1"/>
</dbReference>
<dbReference type="SUPFAM" id="SSF46785">
    <property type="entry name" value="Winged helix' DNA-binding domain"/>
    <property type="match status" value="1"/>
</dbReference>